<keyword evidence="2" id="KW-1185">Reference proteome</keyword>
<dbReference type="Proteomes" id="UP000681290">
    <property type="component" value="Unassembled WGS sequence"/>
</dbReference>
<evidence type="ECO:0000313" key="2">
    <source>
        <dbReference type="Proteomes" id="UP000681290"/>
    </source>
</evidence>
<reference evidence="1 2" key="1">
    <citation type="submission" date="2021-03" db="EMBL/GenBank/DDBJ databases">
        <title>Antimicrobial resistance genes in bacteria isolated from Japanese honey, and their potential for conferring macrolide and lincosamide resistance in the American foulbrood pathogen Paenibacillus larvae.</title>
        <authorList>
            <person name="Okamoto M."/>
            <person name="Kumagai M."/>
            <person name="Kanamori H."/>
            <person name="Takamatsu D."/>
        </authorList>
    </citation>
    <scope>NUCLEOTIDE SEQUENCE [LARGE SCALE GENOMIC DNA]</scope>
    <source>
        <strain evidence="1 2">J15TS10</strain>
    </source>
</reference>
<sequence>MDVLPWLGMMNMYMAVLEIVKSSRSIHHLSIRQRLQIMLRLTGFKGYTFYLIVSQSKLA</sequence>
<proteinExistence type="predicted"/>
<organism evidence="1 2">
    <name type="scientific">Paenibacillus woosongensis</name>
    <dbReference type="NCBI Taxonomy" id="307580"/>
    <lineage>
        <taxon>Bacteria</taxon>
        <taxon>Bacillati</taxon>
        <taxon>Bacillota</taxon>
        <taxon>Bacilli</taxon>
        <taxon>Bacillales</taxon>
        <taxon>Paenibacillaceae</taxon>
        <taxon>Paenibacillus</taxon>
    </lineage>
</organism>
<evidence type="ECO:0000313" key="1">
    <source>
        <dbReference type="EMBL" id="GIP59099.1"/>
    </source>
</evidence>
<name>A0ABQ4MT43_9BACL</name>
<accession>A0ABQ4MT43</accession>
<comment type="caution">
    <text evidence="1">The sequence shown here is derived from an EMBL/GenBank/DDBJ whole genome shotgun (WGS) entry which is preliminary data.</text>
</comment>
<dbReference type="EMBL" id="BOSM01000004">
    <property type="protein sequence ID" value="GIP59099.1"/>
    <property type="molecule type" value="Genomic_DNA"/>
</dbReference>
<protein>
    <submittedName>
        <fullName evidence="1">Uncharacterized protein</fullName>
    </submittedName>
</protein>
<gene>
    <name evidence="1" type="ORF">J15TS10_29130</name>
</gene>